<feature type="region of interest" description="Disordered" evidence="1">
    <location>
        <begin position="220"/>
        <end position="249"/>
    </location>
</feature>
<proteinExistence type="predicted"/>
<name>A0ABM2XXW4_MESAU</name>
<dbReference type="PANTHER" id="PTHR46723:SF1">
    <property type="entry name" value="LEUCINE-RICH REPEAT AND IQ DOMAIN-CONTAINING PROTEIN 3"/>
    <property type="match status" value="1"/>
</dbReference>
<organism evidence="2 3">
    <name type="scientific">Mesocricetus auratus</name>
    <name type="common">Golden hamster</name>
    <dbReference type="NCBI Taxonomy" id="10036"/>
    <lineage>
        <taxon>Eukaryota</taxon>
        <taxon>Metazoa</taxon>
        <taxon>Chordata</taxon>
        <taxon>Craniata</taxon>
        <taxon>Vertebrata</taxon>
        <taxon>Euteleostomi</taxon>
        <taxon>Mammalia</taxon>
        <taxon>Eutheria</taxon>
        <taxon>Euarchontoglires</taxon>
        <taxon>Glires</taxon>
        <taxon>Rodentia</taxon>
        <taxon>Myomorpha</taxon>
        <taxon>Muroidea</taxon>
        <taxon>Cricetidae</taxon>
        <taxon>Cricetinae</taxon>
        <taxon>Mesocricetus</taxon>
    </lineage>
</organism>
<dbReference type="InterPro" id="IPR001611">
    <property type="entry name" value="Leu-rich_rpt"/>
</dbReference>
<reference evidence="3" key="1">
    <citation type="submission" date="2025-08" db="UniProtKB">
        <authorList>
            <consortium name="RefSeq"/>
        </authorList>
    </citation>
    <scope>IDENTIFICATION</scope>
    <source>
        <tissue evidence="3">Liver</tissue>
    </source>
</reference>
<dbReference type="PROSITE" id="PS51450">
    <property type="entry name" value="LRR"/>
    <property type="match status" value="2"/>
</dbReference>
<keyword evidence="2" id="KW-1185">Reference proteome</keyword>
<dbReference type="Proteomes" id="UP000886700">
    <property type="component" value="Unplaced"/>
</dbReference>
<gene>
    <name evidence="3" type="primary">Lrriq3</name>
</gene>
<accession>A0ABM2XXW4</accession>
<dbReference type="PANTHER" id="PTHR46723">
    <property type="entry name" value="LEUCINE-RICH REPEAT AND IQ DOMAIN-CONTAINING PROTEIN 3"/>
    <property type="match status" value="1"/>
</dbReference>
<dbReference type="SUPFAM" id="SSF52058">
    <property type="entry name" value="L domain-like"/>
    <property type="match status" value="1"/>
</dbReference>
<evidence type="ECO:0000313" key="3">
    <source>
        <dbReference type="RefSeq" id="XP_040607486.1"/>
    </source>
</evidence>
<evidence type="ECO:0000313" key="2">
    <source>
        <dbReference type="Proteomes" id="UP000886700"/>
    </source>
</evidence>
<dbReference type="Gene3D" id="3.80.10.10">
    <property type="entry name" value="Ribonuclease Inhibitor"/>
    <property type="match status" value="1"/>
</dbReference>
<evidence type="ECO:0000256" key="1">
    <source>
        <dbReference type="SAM" id="MobiDB-lite"/>
    </source>
</evidence>
<sequence length="526" mass="62271">MFHGTITKELTSHEEWSHYNENIIEDQKDFVFVKYNGLHLKSMECLQSCISLRVCIFSNNFVTDIQPLHSCIKLIKLDLHGNQIKTLPDRNFWGGLKNLKLLYLHDNSFSKLKNICVLAECESLIGLTMFDCPVSLKKGYRHVLVNSIWSLKALDHHVISDEEIIQNWHLPERFKAFNPRLFLNICPALIKMRCTPVDFKQSTDYRKHISCLSYELQTKDTGRKPQTPSHQIQKGQKESKADSEDEEADTRFRISSVKIPLYSTRSLTYGAMLREMKWEYFPDYLQPLPASRPKAEIKRQTLEELKERREFLASQRAGVKLHMFNDIDKYHSEQRHQEKQAEKSTFVVMAQIAQERARLSVRDALSRKMFTAQRLMEKDNETLQKGLRQIWKEKLAYLEKVRERKTMFLAEKKLNALDHSLVQSINNERTLLLKGIFEVDRMKRNMNELRKKHLMVTDKRKTEKYKQSMLRQLKEIRAEEIRRRHNEEKFVMNTLIFQKACARLEEAKAKAEFIKTHYTSKSQKRE</sequence>
<protein>
    <submittedName>
        <fullName evidence="3">Leucine-rich repeat and IQ domain-containing protein 3 isoform X2</fullName>
    </submittedName>
</protein>
<dbReference type="RefSeq" id="XP_040607486.1">
    <property type="nucleotide sequence ID" value="XM_040751552.1"/>
</dbReference>
<feature type="compositionally biased region" description="Polar residues" evidence="1">
    <location>
        <begin position="224"/>
        <end position="234"/>
    </location>
</feature>
<dbReference type="InterPro" id="IPR032675">
    <property type="entry name" value="LRR_dom_sf"/>
</dbReference>
<dbReference type="InterPro" id="IPR052859">
    <property type="entry name" value="LRR-IQ_domain_protein"/>
</dbReference>
<dbReference type="GeneID" id="101840487"/>